<dbReference type="AlphaFoldDB" id="A0A368QSZ0"/>
<organism evidence="6">
    <name type="scientific">Setaria italica</name>
    <name type="common">Foxtail millet</name>
    <name type="synonym">Panicum italicum</name>
    <dbReference type="NCBI Taxonomy" id="4555"/>
    <lineage>
        <taxon>Eukaryota</taxon>
        <taxon>Viridiplantae</taxon>
        <taxon>Streptophyta</taxon>
        <taxon>Embryophyta</taxon>
        <taxon>Tracheophyta</taxon>
        <taxon>Spermatophyta</taxon>
        <taxon>Magnoliopsida</taxon>
        <taxon>Liliopsida</taxon>
        <taxon>Poales</taxon>
        <taxon>Poaceae</taxon>
        <taxon>PACMAD clade</taxon>
        <taxon>Panicoideae</taxon>
        <taxon>Panicodae</taxon>
        <taxon>Paniceae</taxon>
        <taxon>Cenchrinae</taxon>
        <taxon>Setaria</taxon>
    </lineage>
</organism>
<dbReference type="GO" id="GO:0045735">
    <property type="term" value="F:nutrient reservoir activity"/>
    <property type="evidence" value="ECO:0007669"/>
    <property type="project" value="UniProtKB-KW"/>
</dbReference>
<name>A0A368QSZ0_SETIT</name>
<evidence type="ECO:0000256" key="2">
    <source>
        <dbReference type="ARBA" id="ARBA00022729"/>
    </source>
</evidence>
<dbReference type="InterPro" id="IPR052508">
    <property type="entry name" value="Maize_Zein_Storage"/>
</dbReference>
<dbReference type="EMBL" id="CM003531">
    <property type="protein sequence ID" value="RCV20888.1"/>
    <property type="molecule type" value="Genomic_DNA"/>
</dbReference>
<proteinExistence type="inferred from homology"/>
<dbReference type="PANTHER" id="PTHR48244:SF3">
    <property type="entry name" value="22 KDA ALPHA-ZEIN 8"/>
    <property type="match status" value="1"/>
</dbReference>
<protein>
    <recommendedName>
        <fullName evidence="7">Bifunctional inhibitor/plant lipid transfer protein/seed storage helical domain-containing protein</fullName>
    </recommendedName>
</protein>
<dbReference type="InterPro" id="IPR002530">
    <property type="entry name" value="Zein"/>
</dbReference>
<keyword evidence="4" id="KW-0708">Seed storage protein</keyword>
<dbReference type="STRING" id="4555.A0A368QSZ0"/>
<evidence type="ECO:0000313" key="6">
    <source>
        <dbReference type="EMBL" id="RCV20888.1"/>
    </source>
</evidence>
<accession>A0A368QSZ0</accession>
<evidence type="ECO:0000256" key="5">
    <source>
        <dbReference type="SAM" id="SignalP"/>
    </source>
</evidence>
<keyword evidence="2 5" id="KW-0732">Signal</keyword>
<evidence type="ECO:0000256" key="4">
    <source>
        <dbReference type="ARBA" id="ARBA00023129"/>
    </source>
</evidence>
<feature type="chain" id="PRO_5016786838" description="Bifunctional inhibitor/plant lipid transfer protein/seed storage helical domain-containing protein" evidence="5">
    <location>
        <begin position="22"/>
        <end position="124"/>
    </location>
</feature>
<dbReference type="Pfam" id="PF01559">
    <property type="entry name" value="Zein"/>
    <property type="match status" value="1"/>
</dbReference>
<reference evidence="6" key="1">
    <citation type="journal article" date="2012" name="Nat. Biotechnol.">
        <title>Reference genome sequence of the model plant Setaria.</title>
        <authorList>
            <person name="Bennetzen J.L."/>
            <person name="Schmutz J."/>
            <person name="Wang H."/>
            <person name="Percifield R."/>
            <person name="Hawkins J."/>
            <person name="Pontaroli A.C."/>
            <person name="Estep M."/>
            <person name="Feng L."/>
            <person name="Vaughn J.N."/>
            <person name="Grimwood J."/>
            <person name="Jenkins J."/>
            <person name="Barry K."/>
            <person name="Lindquist E."/>
            <person name="Hellsten U."/>
            <person name="Deshpande S."/>
            <person name="Wang X."/>
            <person name="Wu X."/>
            <person name="Mitros T."/>
            <person name="Triplett J."/>
            <person name="Yang X."/>
            <person name="Ye C.Y."/>
            <person name="Mauro-Herrera M."/>
            <person name="Wang L."/>
            <person name="Li P."/>
            <person name="Sharma M."/>
            <person name="Sharma R."/>
            <person name="Ronald P.C."/>
            <person name="Panaud O."/>
            <person name="Kellogg E.A."/>
            <person name="Brutnell T.P."/>
            <person name="Doust A.N."/>
            <person name="Tuskan G.A."/>
            <person name="Rokhsar D."/>
            <person name="Devos K.M."/>
        </authorList>
    </citation>
    <scope>NUCLEOTIDE SEQUENCE [LARGE SCALE GENOMIC DNA]</scope>
    <source>
        <strain evidence="6">Yugu1</strain>
    </source>
</reference>
<dbReference type="PANTHER" id="PTHR48244">
    <property type="entry name" value="ZEIN-ALPHA A20-RELATED"/>
    <property type="match status" value="1"/>
</dbReference>
<evidence type="ECO:0000256" key="1">
    <source>
        <dbReference type="ARBA" id="ARBA00005777"/>
    </source>
</evidence>
<reference evidence="6" key="2">
    <citation type="submission" date="2015-07" db="EMBL/GenBank/DDBJ databases">
        <authorList>
            <person name="Noorani M."/>
        </authorList>
    </citation>
    <scope>NUCLEOTIDE SEQUENCE</scope>
    <source>
        <strain evidence="6">Yugu1</strain>
    </source>
</reference>
<evidence type="ECO:0000256" key="3">
    <source>
        <dbReference type="ARBA" id="ARBA00022761"/>
    </source>
</evidence>
<comment type="similarity">
    <text evidence="1">Belongs to the zein family.</text>
</comment>
<sequence>MPAKIFALLTLLALSTSVSIASNGPLFSSLHKDPRNYRAGPCLHATAISPSAVVLQQLAFLRRIQTITAVQQQQQHLLSYVFNQLAVVNPAAYQQQQQQLPFNQLAATNLAGFLQQPIIGGAWF</sequence>
<evidence type="ECO:0008006" key="7">
    <source>
        <dbReference type="Google" id="ProtNLM"/>
    </source>
</evidence>
<gene>
    <name evidence="6" type="ORF">SETIT_4G094200v2</name>
</gene>
<keyword evidence="3" id="KW-0758">Storage protein</keyword>
<feature type="signal peptide" evidence="5">
    <location>
        <begin position="1"/>
        <end position="21"/>
    </location>
</feature>